<feature type="compositionally biased region" description="Basic and acidic residues" evidence="3">
    <location>
        <begin position="485"/>
        <end position="497"/>
    </location>
</feature>
<comment type="subcellular location">
    <subcellularLocation>
        <location evidence="1">Nucleus</location>
    </subcellularLocation>
</comment>
<dbReference type="PANTHER" id="PTHR21689:SF2">
    <property type="entry name" value="PROTEIN LIN-9 HOMOLOG"/>
    <property type="match status" value="1"/>
</dbReference>
<reference evidence="7" key="1">
    <citation type="journal article" date="2013" name="Science">
        <title>The Amborella genome and the evolution of flowering plants.</title>
        <authorList>
            <consortium name="Amborella Genome Project"/>
        </authorList>
    </citation>
    <scope>NUCLEOTIDE SEQUENCE [LARGE SCALE GENOMIC DNA]</scope>
</reference>
<dbReference type="OMA" id="DARCEPS"/>
<evidence type="ECO:0000313" key="6">
    <source>
        <dbReference type="EMBL" id="ERM99097.1"/>
    </source>
</evidence>
<feature type="region of interest" description="Disordered" evidence="3">
    <location>
        <begin position="301"/>
        <end position="337"/>
    </location>
</feature>
<dbReference type="Gene3D" id="1.20.58.1880">
    <property type="match status" value="1"/>
</dbReference>
<dbReference type="eggNOG" id="KOG1019">
    <property type="taxonomic scope" value="Eukaryota"/>
</dbReference>
<dbReference type="AlphaFoldDB" id="W1NU39"/>
<feature type="region of interest" description="Disordered" evidence="3">
    <location>
        <begin position="130"/>
        <end position="171"/>
    </location>
</feature>
<dbReference type="InterPro" id="IPR009057">
    <property type="entry name" value="Homeodomain-like_sf"/>
</dbReference>
<feature type="region of interest" description="Disordered" evidence="3">
    <location>
        <begin position="248"/>
        <end position="271"/>
    </location>
</feature>
<gene>
    <name evidence="6" type="ORF">AMTR_s00101p00125820</name>
</gene>
<dbReference type="GO" id="GO:0051726">
    <property type="term" value="P:regulation of cell cycle"/>
    <property type="evidence" value="ECO:0000318"/>
    <property type="project" value="GO_Central"/>
</dbReference>
<feature type="region of interest" description="Disordered" evidence="3">
    <location>
        <begin position="432"/>
        <end position="588"/>
    </location>
</feature>
<dbReference type="InterPro" id="IPR033471">
    <property type="entry name" value="DIRP"/>
</dbReference>
<dbReference type="SUPFAM" id="SSF46689">
    <property type="entry name" value="Homeodomain-like"/>
    <property type="match status" value="1"/>
</dbReference>
<dbReference type="SMART" id="SM00717">
    <property type="entry name" value="SANT"/>
    <property type="match status" value="1"/>
</dbReference>
<dbReference type="GO" id="GO:0005654">
    <property type="term" value="C:nucleoplasm"/>
    <property type="evidence" value="ECO:0000318"/>
    <property type="project" value="GO_Central"/>
</dbReference>
<dbReference type="GO" id="GO:0017053">
    <property type="term" value="C:transcription repressor complex"/>
    <property type="evidence" value="ECO:0007669"/>
    <property type="project" value="InterPro"/>
</dbReference>
<feature type="region of interest" description="Disordered" evidence="3">
    <location>
        <begin position="1105"/>
        <end position="1142"/>
    </location>
</feature>
<feature type="compositionally biased region" description="Basic residues" evidence="3">
    <location>
        <begin position="144"/>
        <end position="154"/>
    </location>
</feature>
<dbReference type="GO" id="GO:0006357">
    <property type="term" value="P:regulation of transcription by RNA polymerase II"/>
    <property type="evidence" value="ECO:0000318"/>
    <property type="project" value="GO_Central"/>
</dbReference>
<evidence type="ECO:0000256" key="3">
    <source>
        <dbReference type="SAM" id="MobiDB-lite"/>
    </source>
</evidence>
<name>W1NU39_AMBTC</name>
<dbReference type="InterPro" id="IPR001005">
    <property type="entry name" value="SANT/Myb"/>
</dbReference>
<feature type="domain" description="Myb-like" evidence="4">
    <location>
        <begin position="55"/>
        <end position="103"/>
    </location>
</feature>
<sequence length="1254" mass="139187">MEDYCLKIKQKLIMASTRKSKAANRRSSKVHEEPFDKDGVSPNKSNSRKRKFEDIGPQWSKEELECFYDAYRKFGKDWKKVAGAIRNRSIDMVHALYRMNKAYLSLSEGHVSGAGLIALMTDHYNLMEASDSDRESNEGVGMSRKPHKRARGKPRVGMSKDMDQPFPDLSKNPAISSQYGCLSLLKRRRSGGSRPRAVGKRTPRFPVSYLYDKDNKAKVMAPKKQEFDSEVDPDEDEVAQVALTLAEASQRGGSPQVSRTPSKRAEHTGQIPFQNGDRKYMEAGFVGGMRNTAVDEGCVEGSLGSREADNGESARPRNHRSHLDVESVDAKQASPKMKRMLGKKLKAQGIEYNHVDDIKEECSCTDEGLNPRADNEEIDMEAAIGKSEKSSPPVVKKRSRQLISGDECSAIDALQTLADLSLTCLLPSSIVESESSVQVKEENGSTDNVDKPYVQEHVPPKSQRQKSRSVVHKEKRTSSQGAETVARDNAKLGKEKSANAIISTDKSPRFRLSIDNMRKGKRKSLTGNVKPKPSKVDSELHSKDSQKAEGSIGEVKKSATKAKRVSQIGAVPKLGKSTKPPERSSSNIDVGKVDAHFTASAAQIATMNQVSLPTKLRSRRKMDLPKTLVKKDLKSSDTSGHFAGNELGTVNIKAPNNLHSHQDRVAEVKNALVHCLSSPKLRRWCTYEWFYSAIDYPWFAQSEFVEYLNHVRLGHVPRLTRVEWGVIRSSLGKTRRLSKRFLQEEREKLEKYRESVRKHYSDLRNGLREGLPADFPRPLSVGQRVIACHPKTREIHDGSILTIDGNRCRVQFDRPELGVEFVLDIDCMPLNQLENMPDALKRKNHEVSNFREDLNDIKLDVKPKEWKVGEQLGPVPSEKLDNATDGPFFVAFPDHSMNTLFMQARGDTVDAVMQAKAAANEVSFAAHQGMYNQPSSLSQIQAREADIKALAELTRALDKKEAILIELRHMNNEFGDNIKNTDLAKHSEQFKKQYAMLLVQLNGANDQVEKALITLRQRNTYQDTSLPPSYRSVTNTVGPGSGGLSITNQSAPISLDSTSHVAEIVESSRRKARALVDAAMQVVPSLKEGNNPFDRMGEALDLANHENCTGDSSLPAMQSSIPPPDSTNQPSAPPPQDHGVVPCKTDPETICLPEPKREIDFSEANEAQLPSELISSCVATLLMIQTCTERQYPPAEVAQILDDAVRSLQPCSPQNLGIYREIQQLMGIVKNQILALVPTQQNVPLSSGTGLSSA</sequence>
<feature type="compositionally biased region" description="Basic and acidic residues" evidence="3">
    <location>
        <begin position="306"/>
        <end position="329"/>
    </location>
</feature>
<evidence type="ECO:0000256" key="2">
    <source>
        <dbReference type="ARBA" id="ARBA00023242"/>
    </source>
</evidence>
<dbReference type="Gramene" id="ERM99097">
    <property type="protein sequence ID" value="ERM99097"/>
    <property type="gene ID" value="AMTR_s00101p00125820"/>
</dbReference>
<feature type="compositionally biased region" description="Basic and acidic residues" evidence="3">
    <location>
        <begin position="534"/>
        <end position="547"/>
    </location>
</feature>
<dbReference type="STRING" id="13333.W1NU39"/>
<feature type="compositionally biased region" description="Polar residues" evidence="3">
    <location>
        <begin position="251"/>
        <end position="260"/>
    </location>
</feature>
<dbReference type="Pfam" id="PF06584">
    <property type="entry name" value="DIRP"/>
    <property type="match status" value="1"/>
</dbReference>
<feature type="compositionally biased region" description="Basic and acidic residues" evidence="3">
    <location>
        <begin position="29"/>
        <end position="39"/>
    </location>
</feature>
<feature type="compositionally biased region" description="Pro residues" evidence="3">
    <location>
        <begin position="1121"/>
        <end position="1136"/>
    </location>
</feature>
<proteinExistence type="predicted"/>
<feature type="compositionally biased region" description="Basic residues" evidence="3">
    <location>
        <begin position="18"/>
        <end position="28"/>
    </location>
</feature>
<keyword evidence="2" id="KW-0539">Nucleus</keyword>
<evidence type="ECO:0000313" key="7">
    <source>
        <dbReference type="Proteomes" id="UP000017836"/>
    </source>
</evidence>
<dbReference type="Proteomes" id="UP000017836">
    <property type="component" value="Unassembled WGS sequence"/>
</dbReference>
<dbReference type="EMBL" id="KI395058">
    <property type="protein sequence ID" value="ERM99097.1"/>
    <property type="molecule type" value="Genomic_DNA"/>
</dbReference>
<keyword evidence="7" id="KW-1185">Reference proteome</keyword>
<dbReference type="Pfam" id="PF00249">
    <property type="entry name" value="Myb_DNA-binding"/>
    <property type="match status" value="1"/>
</dbReference>
<feature type="domain" description="DIRP" evidence="5">
    <location>
        <begin position="690"/>
        <end position="791"/>
    </location>
</feature>
<evidence type="ECO:0000256" key="1">
    <source>
        <dbReference type="ARBA" id="ARBA00004123"/>
    </source>
</evidence>
<dbReference type="CDD" id="cd00167">
    <property type="entry name" value="SANT"/>
    <property type="match status" value="1"/>
</dbReference>
<dbReference type="HOGENOM" id="CLU_007109_0_0_1"/>
<accession>W1NU39</accession>
<evidence type="ECO:0008006" key="8">
    <source>
        <dbReference type="Google" id="ProtNLM"/>
    </source>
</evidence>
<dbReference type="InterPro" id="IPR010561">
    <property type="entry name" value="LIN-9/ALY1"/>
</dbReference>
<dbReference type="GO" id="GO:0003677">
    <property type="term" value="F:DNA binding"/>
    <property type="evidence" value="ECO:0000318"/>
    <property type="project" value="GO_Central"/>
</dbReference>
<feature type="compositionally biased region" description="Basic and acidic residues" evidence="3">
    <location>
        <begin position="439"/>
        <end position="454"/>
    </location>
</feature>
<evidence type="ECO:0000259" key="5">
    <source>
        <dbReference type="SMART" id="SM01135"/>
    </source>
</evidence>
<organism evidence="6 7">
    <name type="scientific">Amborella trichopoda</name>
    <dbReference type="NCBI Taxonomy" id="13333"/>
    <lineage>
        <taxon>Eukaryota</taxon>
        <taxon>Viridiplantae</taxon>
        <taxon>Streptophyta</taxon>
        <taxon>Embryophyta</taxon>
        <taxon>Tracheophyta</taxon>
        <taxon>Spermatophyta</taxon>
        <taxon>Magnoliopsida</taxon>
        <taxon>Amborellales</taxon>
        <taxon>Amborellaceae</taxon>
        <taxon>Amborella</taxon>
    </lineage>
</organism>
<protein>
    <recommendedName>
        <fullName evidence="8">SANT domain-containing protein</fullName>
    </recommendedName>
</protein>
<dbReference type="SMART" id="SM01135">
    <property type="entry name" value="DIRP"/>
    <property type="match status" value="1"/>
</dbReference>
<feature type="compositionally biased region" description="Basic residues" evidence="3">
    <location>
        <begin position="463"/>
        <end position="475"/>
    </location>
</feature>
<feature type="compositionally biased region" description="Polar residues" evidence="3">
    <location>
        <begin position="1106"/>
        <end position="1120"/>
    </location>
</feature>
<feature type="region of interest" description="Disordered" evidence="3">
    <location>
        <begin position="16"/>
        <end position="52"/>
    </location>
</feature>
<dbReference type="PANTHER" id="PTHR21689">
    <property type="entry name" value="LIN-9"/>
    <property type="match status" value="1"/>
</dbReference>
<evidence type="ECO:0000259" key="4">
    <source>
        <dbReference type="SMART" id="SM00717"/>
    </source>
</evidence>
<dbReference type="GO" id="GO:0006351">
    <property type="term" value="P:DNA-templated transcription"/>
    <property type="evidence" value="ECO:0007669"/>
    <property type="project" value="InterPro"/>
</dbReference>